<feature type="compositionally biased region" description="Low complexity" evidence="6">
    <location>
        <begin position="380"/>
        <end position="397"/>
    </location>
</feature>
<reference evidence="8" key="1">
    <citation type="submission" date="2021-05" db="EMBL/GenBank/DDBJ databases">
        <authorList>
            <person name="Alioto T."/>
            <person name="Alioto T."/>
            <person name="Gomez Garrido J."/>
        </authorList>
    </citation>
    <scope>NUCLEOTIDE SEQUENCE</scope>
</reference>
<proteinExistence type="predicted"/>
<accession>A0A8D8AYI2</accession>
<dbReference type="InterPro" id="IPR038508">
    <property type="entry name" value="ArfGAP_dom_sf"/>
</dbReference>
<keyword evidence="3 5" id="KW-0863">Zinc-finger</keyword>
<dbReference type="AlphaFoldDB" id="A0A8D8AYI2"/>
<feature type="compositionally biased region" description="Low complexity" evidence="6">
    <location>
        <begin position="469"/>
        <end position="486"/>
    </location>
</feature>
<evidence type="ECO:0000313" key="8">
    <source>
        <dbReference type="EMBL" id="CAG6465886.1"/>
    </source>
</evidence>
<organism evidence="8">
    <name type="scientific">Culex pipiens</name>
    <name type="common">House mosquito</name>
    <dbReference type="NCBI Taxonomy" id="7175"/>
    <lineage>
        <taxon>Eukaryota</taxon>
        <taxon>Metazoa</taxon>
        <taxon>Ecdysozoa</taxon>
        <taxon>Arthropoda</taxon>
        <taxon>Hexapoda</taxon>
        <taxon>Insecta</taxon>
        <taxon>Pterygota</taxon>
        <taxon>Neoptera</taxon>
        <taxon>Endopterygota</taxon>
        <taxon>Diptera</taxon>
        <taxon>Nematocera</taxon>
        <taxon>Culicoidea</taxon>
        <taxon>Culicidae</taxon>
        <taxon>Culicinae</taxon>
        <taxon>Culicini</taxon>
        <taxon>Culex</taxon>
        <taxon>Culex</taxon>
    </lineage>
</organism>
<feature type="compositionally biased region" description="Polar residues" evidence="6">
    <location>
        <begin position="261"/>
        <end position="272"/>
    </location>
</feature>
<dbReference type="EMBL" id="HBUE01054461">
    <property type="protein sequence ID" value="CAG6465886.1"/>
    <property type="molecule type" value="Transcribed_RNA"/>
</dbReference>
<feature type="region of interest" description="Disordered" evidence="6">
    <location>
        <begin position="614"/>
        <end position="635"/>
    </location>
</feature>
<dbReference type="CDD" id="cd08838">
    <property type="entry name" value="ArfGap_AGFG"/>
    <property type="match status" value="1"/>
</dbReference>
<dbReference type="PANTHER" id="PTHR46134:SF3">
    <property type="entry name" value="ARFGAP WITH FG REPEATS 1"/>
    <property type="match status" value="1"/>
</dbReference>
<feature type="compositionally biased region" description="Low complexity" evidence="6">
    <location>
        <begin position="509"/>
        <end position="522"/>
    </location>
</feature>
<sequence>MAVVRKKQDDKILKTLRELVSIGGNKECFDCGQKGPTYINMTIGSFVCTTCSGILRGITPPHRVKSISMATFTQEEIDFVRQNGNDACSRTWLGLWDPKRAIKQEHRDFMIDKYERKRYYLEPASPLKSLPTNGTTSATTAASSSSSSSSSTLASATNGNGSSTNINSSTSSNNSSSSKNGAENLVPLKTITLTPPTSLRLSRTSSNSSGGLANGSHTGSSTNLKFQQQFTPDDSNFFSSDPPKILPPTPQKHSSNHHQRLNGSATVNGTNFERNQKNGLLTSTITNGINKFTPDTDFVADFSNANIIVNANPAATTTANGLKNGGSSNHRRLSNGFSENGNGLIPNGHRNGETENFADFEHNTIYNAAEQHSSGSLNLSIDSGNSTTASSSSTTSVNSLNNDLFINNYSLLNNNNGPAVGGGAAALGGDAPTFGSPQFVAFSGGGVFGPQPQRPPSNGNGYSYFQNCPQHQQQQPQVVASSGSSSLNFVTSPNGQWNLGWPQWAPHDQQQYQQQQQQQQKQHNCTNQNRWSLPISASSRSSSALSSATPSVDRYAALKDLDDQFREIKFESETNNNNVISSSASTNGLSNGLMNGNHTNDVHQVSTANPFKTANPFQQQPQQQQQQTLSWAIPGSTPPTATNGFYASSSSPYQNGFVHPAAAAANLLNGNGVNGFTNAFHHHPSSNGSTGNINNNNGYGHIQAGVVPPYGVHHGGAVNHFGHFGNPFMVSWIFSESIFSIFPDHPPPGSTIVQYRHIQSIYQNYLGYV</sequence>
<evidence type="ECO:0000256" key="2">
    <source>
        <dbReference type="ARBA" id="ARBA00022737"/>
    </source>
</evidence>
<feature type="compositionally biased region" description="Low complexity" evidence="6">
    <location>
        <begin position="192"/>
        <end position="216"/>
    </location>
</feature>
<dbReference type="PROSITE" id="PS50115">
    <property type="entry name" value="ARFGAP"/>
    <property type="match status" value="1"/>
</dbReference>
<feature type="region of interest" description="Disordered" evidence="6">
    <location>
        <begin position="377"/>
        <end position="397"/>
    </location>
</feature>
<dbReference type="PRINTS" id="PR00405">
    <property type="entry name" value="REVINTRACTNG"/>
</dbReference>
<evidence type="ECO:0000256" key="5">
    <source>
        <dbReference type="PROSITE-ProRule" id="PRU00288"/>
    </source>
</evidence>
<dbReference type="PANTHER" id="PTHR46134">
    <property type="entry name" value="DRONGO, ISOFORM F"/>
    <property type="match status" value="1"/>
</dbReference>
<dbReference type="InterPro" id="IPR052248">
    <property type="entry name" value="Arf-GAP_FG-repeat_protein"/>
</dbReference>
<dbReference type="GO" id="GO:0008270">
    <property type="term" value="F:zinc ion binding"/>
    <property type="evidence" value="ECO:0007669"/>
    <property type="project" value="UniProtKB-KW"/>
</dbReference>
<dbReference type="Gene3D" id="1.10.220.150">
    <property type="entry name" value="Arf GTPase activating protein"/>
    <property type="match status" value="1"/>
</dbReference>
<dbReference type="SMART" id="SM00105">
    <property type="entry name" value="ArfGap"/>
    <property type="match status" value="1"/>
</dbReference>
<feature type="compositionally biased region" description="Low complexity" evidence="6">
    <location>
        <begin position="135"/>
        <end position="182"/>
    </location>
</feature>
<dbReference type="FunFam" id="1.10.220.150:FF:000005">
    <property type="entry name" value="Arf-GAP domain and FG repeat-containing protein 1"/>
    <property type="match status" value="1"/>
</dbReference>
<dbReference type="InterPro" id="IPR037278">
    <property type="entry name" value="ARFGAP/RecO"/>
</dbReference>
<evidence type="ECO:0000256" key="3">
    <source>
        <dbReference type="ARBA" id="ARBA00022771"/>
    </source>
</evidence>
<dbReference type="GO" id="GO:0005737">
    <property type="term" value="C:cytoplasm"/>
    <property type="evidence" value="ECO:0007669"/>
    <property type="project" value="TreeGrafter"/>
</dbReference>
<keyword evidence="2" id="KW-0677">Repeat</keyword>
<feature type="compositionally biased region" description="Polar residues" evidence="6">
    <location>
        <begin position="217"/>
        <end position="239"/>
    </location>
</feature>
<dbReference type="GO" id="GO:0016020">
    <property type="term" value="C:membrane"/>
    <property type="evidence" value="ECO:0007669"/>
    <property type="project" value="TreeGrafter"/>
</dbReference>
<name>A0A8D8AYI2_CULPI</name>
<feature type="region of interest" description="Disordered" evidence="6">
    <location>
        <begin position="125"/>
        <end position="272"/>
    </location>
</feature>
<feature type="compositionally biased region" description="Low complexity" evidence="6">
    <location>
        <begin position="618"/>
        <end position="627"/>
    </location>
</feature>
<dbReference type="InterPro" id="IPR001164">
    <property type="entry name" value="ArfGAP_dom"/>
</dbReference>
<feature type="region of interest" description="Disordered" evidence="6">
    <location>
        <begin position="506"/>
        <end position="526"/>
    </location>
</feature>
<protein>
    <submittedName>
        <fullName evidence="8">Arf-GAP domain and FG repeat-containing protein 1</fullName>
    </submittedName>
</protein>
<evidence type="ECO:0000256" key="4">
    <source>
        <dbReference type="ARBA" id="ARBA00022833"/>
    </source>
</evidence>
<feature type="domain" description="Arf-GAP" evidence="7">
    <location>
        <begin position="10"/>
        <end position="128"/>
    </location>
</feature>
<feature type="compositionally biased region" description="Polar residues" evidence="6">
    <location>
        <begin position="456"/>
        <end position="468"/>
    </location>
</feature>
<feature type="region of interest" description="Disordered" evidence="6">
    <location>
        <begin position="447"/>
        <end position="486"/>
    </location>
</feature>
<evidence type="ECO:0000259" key="7">
    <source>
        <dbReference type="PROSITE" id="PS50115"/>
    </source>
</evidence>
<dbReference type="Pfam" id="PF01412">
    <property type="entry name" value="ArfGap"/>
    <property type="match status" value="1"/>
</dbReference>
<evidence type="ECO:0000256" key="6">
    <source>
        <dbReference type="SAM" id="MobiDB-lite"/>
    </source>
</evidence>
<dbReference type="SUPFAM" id="SSF57863">
    <property type="entry name" value="ArfGap/RecO-like zinc finger"/>
    <property type="match status" value="1"/>
</dbReference>
<evidence type="ECO:0000256" key="1">
    <source>
        <dbReference type="ARBA" id="ARBA00022723"/>
    </source>
</evidence>
<keyword evidence="4" id="KW-0862">Zinc</keyword>
<keyword evidence="1" id="KW-0479">Metal-binding</keyword>
<dbReference type="GO" id="GO:0005096">
    <property type="term" value="F:GTPase activator activity"/>
    <property type="evidence" value="ECO:0007669"/>
    <property type="project" value="InterPro"/>
</dbReference>